<reference evidence="9" key="1">
    <citation type="submission" date="2025-08" db="UniProtKB">
        <authorList>
            <consortium name="RefSeq"/>
        </authorList>
    </citation>
    <scope>IDENTIFICATION</scope>
    <source>
        <tissue evidence="9">Whole organism</tissue>
    </source>
</reference>
<dbReference type="FunFam" id="1.10.30.10:FF:000003">
    <property type="entry name" value="Putative transcription factor SOX-6"/>
    <property type="match status" value="1"/>
</dbReference>
<dbReference type="Proteomes" id="UP000694843">
    <property type="component" value="Unplaced"/>
</dbReference>
<dbReference type="InterPro" id="IPR036910">
    <property type="entry name" value="HMG_box_dom_sf"/>
</dbReference>
<evidence type="ECO:0000256" key="2">
    <source>
        <dbReference type="ARBA" id="ARBA00023125"/>
    </source>
</evidence>
<dbReference type="GO" id="GO:0005634">
    <property type="term" value="C:nucleus"/>
    <property type="evidence" value="ECO:0007669"/>
    <property type="project" value="UniProtKB-UniRule"/>
</dbReference>
<keyword evidence="3" id="KW-0804">Transcription</keyword>
<dbReference type="AlphaFoldDB" id="A0A8B7PN40"/>
<feature type="compositionally biased region" description="Basic and acidic residues" evidence="6">
    <location>
        <begin position="116"/>
        <end position="125"/>
    </location>
</feature>
<feature type="domain" description="HMG box" evidence="7">
    <location>
        <begin position="130"/>
        <end position="198"/>
    </location>
</feature>
<dbReference type="CDD" id="cd22032">
    <property type="entry name" value="HMG-box_SoxF"/>
    <property type="match status" value="1"/>
</dbReference>
<gene>
    <name evidence="9" type="primary">LOC108682881</name>
</gene>
<dbReference type="SMART" id="SM00398">
    <property type="entry name" value="HMG"/>
    <property type="match status" value="1"/>
</dbReference>
<dbReference type="Pfam" id="PF00505">
    <property type="entry name" value="HMG_box"/>
    <property type="match status" value="1"/>
</dbReference>
<feature type="region of interest" description="Disordered" evidence="6">
    <location>
        <begin position="200"/>
        <end position="270"/>
    </location>
</feature>
<dbReference type="SUPFAM" id="SSF47095">
    <property type="entry name" value="HMG-box"/>
    <property type="match status" value="1"/>
</dbReference>
<dbReference type="InterPro" id="IPR009071">
    <property type="entry name" value="HMG_box_dom"/>
</dbReference>
<feature type="region of interest" description="Disordered" evidence="6">
    <location>
        <begin position="362"/>
        <end position="385"/>
    </location>
</feature>
<evidence type="ECO:0000256" key="1">
    <source>
        <dbReference type="ARBA" id="ARBA00023015"/>
    </source>
</evidence>
<evidence type="ECO:0000256" key="4">
    <source>
        <dbReference type="ARBA" id="ARBA00023242"/>
    </source>
</evidence>
<evidence type="ECO:0000313" key="8">
    <source>
        <dbReference type="Proteomes" id="UP000694843"/>
    </source>
</evidence>
<dbReference type="PANTHER" id="PTHR10270:SF317">
    <property type="entry name" value="TRANSCRIPTION FACTOR SOX-15-RELATED"/>
    <property type="match status" value="1"/>
</dbReference>
<protein>
    <submittedName>
        <fullName evidence="9">Transcription factor SOX-9</fullName>
    </submittedName>
</protein>
<dbReference type="InterPro" id="IPR050140">
    <property type="entry name" value="SRY-related_HMG-box_TF-like"/>
</dbReference>
<dbReference type="GeneID" id="108682881"/>
<sequence>MMNQEATSLASFTVQSPDQSSITPVYDYSDVISSSPLMQDVGGIGTLSYSHLSRNHPYSSFTNPSLGGQQMFQQHQNSLRYTAAQNGPLLYQMSSAESHARGTPPYPPPSGGQRWDAGRGGERSKKLGRIKRPMNAFMVWAKTERKKLADENPDLHNADLSKMLGERWKQMPQELRRPYTEGAERLRVEHMIQYPNYKYRPRRRKPQVKKVNGSNANQNSNNNNSITTNNNNQVNGNSCRVSMSVKNNSASSGSSLNGSTKTLTTATPKTQSTITTTTTINQVLVVKKEETIRMEQPSLLEATLTAQVATPLNSSHVAASTPDTLCPKILSLHTPDHSPTCSPQPGWPPPGLLMTVPSLTPTSLAALPTPPEASPHDHEHHGEMHHSINQQIEQNHQHYMHHHLQHAHLPQHMSSQQHLAHQLQQESIQRQTLQQQHLQQQQQSHLTQQHSQYQSHQMQQQQHQYMLQQQQITADDRSMVAAKSCMMTHPGDSPQSYPQYTHYQQNYYTGMGLEYQDYQGAQEAYYQSLPPYEAQQYPTSPSCYSQNMQHFVHNAGDRIEVKSCDTTPEVHGRADASAGVSPLSAGATLADGGTNNVVHPVVEALTDLDRSEFGIYLKGEEHRTSYTASYSCASTGRYFQSVTAQQSYYGDDGTSNLAIKKEQPENDCSLQPQPQILSDSENQIQTPENNAENDTSVLLSALADAREICYEHS</sequence>
<dbReference type="PROSITE" id="PS50118">
    <property type="entry name" value="HMG_BOX_2"/>
    <property type="match status" value="1"/>
</dbReference>
<evidence type="ECO:0000259" key="7">
    <source>
        <dbReference type="PROSITE" id="PS50118"/>
    </source>
</evidence>
<accession>A0A8B7PN40</accession>
<dbReference type="KEGG" id="hazt:108682881"/>
<dbReference type="RefSeq" id="XP_018027619.1">
    <property type="nucleotide sequence ID" value="XM_018172130.2"/>
</dbReference>
<feature type="compositionally biased region" description="Low complexity" evidence="6">
    <location>
        <begin position="209"/>
        <end position="270"/>
    </location>
</feature>
<dbReference type="PANTHER" id="PTHR10270">
    <property type="entry name" value="SOX TRANSCRIPTION FACTOR"/>
    <property type="match status" value="1"/>
</dbReference>
<feature type="region of interest" description="Disordered" evidence="6">
    <location>
        <begin position="1"/>
        <end position="20"/>
    </location>
</feature>
<evidence type="ECO:0000256" key="5">
    <source>
        <dbReference type="PROSITE-ProRule" id="PRU00267"/>
    </source>
</evidence>
<name>A0A8B7PN40_HYAAZ</name>
<feature type="compositionally biased region" description="Low complexity" evidence="6">
    <location>
        <begin position="407"/>
        <end position="462"/>
    </location>
</feature>
<proteinExistence type="predicted"/>
<keyword evidence="1" id="KW-0805">Transcription regulation</keyword>
<dbReference type="GO" id="GO:0030154">
    <property type="term" value="P:cell differentiation"/>
    <property type="evidence" value="ECO:0007669"/>
    <property type="project" value="TreeGrafter"/>
</dbReference>
<dbReference type="GO" id="GO:0000978">
    <property type="term" value="F:RNA polymerase II cis-regulatory region sequence-specific DNA binding"/>
    <property type="evidence" value="ECO:0007669"/>
    <property type="project" value="TreeGrafter"/>
</dbReference>
<keyword evidence="8" id="KW-1185">Reference proteome</keyword>
<organism evidence="8 9">
    <name type="scientific">Hyalella azteca</name>
    <name type="common">Amphipod</name>
    <dbReference type="NCBI Taxonomy" id="294128"/>
    <lineage>
        <taxon>Eukaryota</taxon>
        <taxon>Metazoa</taxon>
        <taxon>Ecdysozoa</taxon>
        <taxon>Arthropoda</taxon>
        <taxon>Crustacea</taxon>
        <taxon>Multicrustacea</taxon>
        <taxon>Malacostraca</taxon>
        <taxon>Eumalacostraca</taxon>
        <taxon>Peracarida</taxon>
        <taxon>Amphipoda</taxon>
        <taxon>Senticaudata</taxon>
        <taxon>Talitrida</taxon>
        <taxon>Talitroidea</taxon>
        <taxon>Hyalellidae</taxon>
        <taxon>Hyalella</taxon>
    </lineage>
</organism>
<evidence type="ECO:0000256" key="6">
    <source>
        <dbReference type="SAM" id="MobiDB-lite"/>
    </source>
</evidence>
<feature type="region of interest" description="Disordered" evidence="6">
    <location>
        <begin position="96"/>
        <end position="127"/>
    </location>
</feature>
<feature type="DNA-binding region" description="HMG box" evidence="5">
    <location>
        <begin position="130"/>
        <end position="198"/>
    </location>
</feature>
<evidence type="ECO:0000256" key="3">
    <source>
        <dbReference type="ARBA" id="ARBA00023163"/>
    </source>
</evidence>
<dbReference type="Gene3D" id="1.10.30.10">
    <property type="entry name" value="High mobility group box domain"/>
    <property type="match status" value="1"/>
</dbReference>
<keyword evidence="4 5" id="KW-0539">Nucleus</keyword>
<feature type="compositionally biased region" description="Basic and acidic residues" evidence="6">
    <location>
        <begin position="374"/>
        <end position="385"/>
    </location>
</feature>
<evidence type="ECO:0000313" key="9">
    <source>
        <dbReference type="RefSeq" id="XP_018027619.1"/>
    </source>
</evidence>
<dbReference type="GO" id="GO:0001228">
    <property type="term" value="F:DNA-binding transcription activator activity, RNA polymerase II-specific"/>
    <property type="evidence" value="ECO:0007669"/>
    <property type="project" value="TreeGrafter"/>
</dbReference>
<keyword evidence="2 5" id="KW-0238">DNA-binding</keyword>
<feature type="region of interest" description="Disordered" evidence="6">
    <location>
        <begin position="400"/>
        <end position="462"/>
    </location>
</feature>
<dbReference type="OrthoDB" id="6247875at2759"/>